<dbReference type="PANTHER" id="PTHR30592">
    <property type="entry name" value="FORMATE DEHYDROGENASE"/>
    <property type="match status" value="1"/>
</dbReference>
<feature type="active site" description="Cysteine persulfide intermediate" evidence="3">
    <location>
        <position position="118"/>
    </location>
</feature>
<dbReference type="SUPFAM" id="SSF53927">
    <property type="entry name" value="Cytidine deaminase-like"/>
    <property type="match status" value="1"/>
</dbReference>
<dbReference type="InterPro" id="IPR003786">
    <property type="entry name" value="FdhD"/>
</dbReference>
<evidence type="ECO:0000313" key="4">
    <source>
        <dbReference type="EMBL" id="MTU44112.1"/>
    </source>
</evidence>
<organism evidence="4 5">
    <name type="scientific">Parasutterella excrementihominis</name>
    <dbReference type="NCBI Taxonomy" id="487175"/>
    <lineage>
        <taxon>Bacteria</taxon>
        <taxon>Pseudomonadati</taxon>
        <taxon>Pseudomonadota</taxon>
        <taxon>Betaproteobacteria</taxon>
        <taxon>Burkholderiales</taxon>
        <taxon>Sutterellaceae</taxon>
        <taxon>Parasutterella</taxon>
    </lineage>
</organism>
<proteinExistence type="inferred from homology"/>
<feature type="binding site" evidence="3">
    <location>
        <begin position="255"/>
        <end position="260"/>
    </location>
    <ligand>
        <name>Mo-bis(molybdopterin guanine dinucleotide)</name>
        <dbReference type="ChEBI" id="CHEBI:60539"/>
    </ligand>
</feature>
<dbReference type="Gene3D" id="3.10.20.10">
    <property type="match status" value="1"/>
</dbReference>
<dbReference type="NCBIfam" id="TIGR00129">
    <property type="entry name" value="fdhD_narQ"/>
    <property type="match status" value="1"/>
</dbReference>
<comment type="caution">
    <text evidence="4">The sequence shown here is derived from an EMBL/GenBank/DDBJ whole genome shotgun (WGS) entry which is preliminary data.</text>
</comment>
<gene>
    <name evidence="3 4" type="primary">fdhD</name>
    <name evidence="4" type="ORF">GMD42_10985</name>
</gene>
<dbReference type="EMBL" id="WNCL01000047">
    <property type="protein sequence ID" value="MTU44112.1"/>
    <property type="molecule type" value="Genomic_DNA"/>
</dbReference>
<dbReference type="Proteomes" id="UP000462362">
    <property type="component" value="Unassembled WGS sequence"/>
</dbReference>
<sequence>MATEEDLPVVLPPTYTRQKVYRWPSGETVDDAIADEVPISITYNGISHVVMMASPELLEEFAVGFSLSERIIPDISHIYDIQVKEGCGNGLVVEMEISPRCFFKLKEHRRSMVGRTGCGICGVESLKDVELKPEPLEHTYQFDMNFYQPAMKYFEQVQKVGQVTGSTHAMLAFTPDGEFLGGTEDVGRHVALDKLIGMRAMKKWGPTVVFLSSRASYEMVQKAAVTGIEILFAISAPTNRALRLAKKCDLTLCAFCRDNRANIYNAPERLLNL</sequence>
<dbReference type="HAMAP" id="MF_00187">
    <property type="entry name" value="FdhD"/>
    <property type="match status" value="1"/>
</dbReference>
<keyword evidence="4" id="KW-0808">Transferase</keyword>
<name>A0A6I3SBF5_9BURK</name>
<evidence type="ECO:0000313" key="5">
    <source>
        <dbReference type="Proteomes" id="UP000462362"/>
    </source>
</evidence>
<dbReference type="GO" id="GO:0006777">
    <property type="term" value="P:Mo-molybdopterin cofactor biosynthetic process"/>
    <property type="evidence" value="ECO:0007669"/>
    <property type="project" value="UniProtKB-UniRule"/>
</dbReference>
<comment type="similarity">
    <text evidence="3">Belongs to the FdhD family.</text>
</comment>
<reference evidence="4 5" key="1">
    <citation type="journal article" date="2019" name="Nat. Med.">
        <title>A library of human gut bacterial isolates paired with longitudinal multiomics data enables mechanistic microbiome research.</title>
        <authorList>
            <person name="Poyet M."/>
            <person name="Groussin M."/>
            <person name="Gibbons S.M."/>
            <person name="Avila-Pacheco J."/>
            <person name="Jiang X."/>
            <person name="Kearney S.M."/>
            <person name="Perrotta A.R."/>
            <person name="Berdy B."/>
            <person name="Zhao S."/>
            <person name="Lieberman T.D."/>
            <person name="Swanson P.K."/>
            <person name="Smith M."/>
            <person name="Roesemann S."/>
            <person name="Alexander J.E."/>
            <person name="Rich S.A."/>
            <person name="Livny J."/>
            <person name="Vlamakis H."/>
            <person name="Clish C."/>
            <person name="Bullock K."/>
            <person name="Deik A."/>
            <person name="Scott J."/>
            <person name="Pierce K.A."/>
            <person name="Xavier R.J."/>
            <person name="Alm E.J."/>
        </authorList>
    </citation>
    <scope>NUCLEOTIDE SEQUENCE [LARGE SCALE GENOMIC DNA]</scope>
    <source>
        <strain evidence="4 5">BIOML-A2</strain>
    </source>
</reference>
<dbReference type="AlphaFoldDB" id="A0A6I3SBF5"/>
<accession>A0A6I3SBF5</accession>
<dbReference type="Pfam" id="PF02634">
    <property type="entry name" value="FdhD-NarQ"/>
    <property type="match status" value="1"/>
</dbReference>
<comment type="subcellular location">
    <subcellularLocation>
        <location evidence="3">Cytoplasm</location>
    </subcellularLocation>
</comment>
<dbReference type="PANTHER" id="PTHR30592:SF1">
    <property type="entry name" value="SULFUR CARRIER PROTEIN FDHD"/>
    <property type="match status" value="1"/>
</dbReference>
<keyword evidence="2 3" id="KW-0501">Molybdenum cofactor biosynthesis</keyword>
<dbReference type="PIRSF" id="PIRSF015626">
    <property type="entry name" value="FdhD"/>
    <property type="match status" value="1"/>
</dbReference>
<dbReference type="Gene3D" id="3.40.140.10">
    <property type="entry name" value="Cytidine Deaminase, domain 2"/>
    <property type="match status" value="1"/>
</dbReference>
<evidence type="ECO:0000256" key="3">
    <source>
        <dbReference type="HAMAP-Rule" id="MF_00187"/>
    </source>
</evidence>
<dbReference type="GeneID" id="43348245"/>
<dbReference type="GO" id="GO:0097163">
    <property type="term" value="F:sulfur carrier activity"/>
    <property type="evidence" value="ECO:0007669"/>
    <property type="project" value="UniProtKB-UniRule"/>
</dbReference>
<keyword evidence="1 3" id="KW-0963">Cytoplasm</keyword>
<dbReference type="RefSeq" id="WP_008863728.1">
    <property type="nucleotide sequence ID" value="NZ_CAJUON010000001.1"/>
</dbReference>
<dbReference type="GO" id="GO:0005737">
    <property type="term" value="C:cytoplasm"/>
    <property type="evidence" value="ECO:0007669"/>
    <property type="project" value="UniProtKB-SubCell"/>
</dbReference>
<dbReference type="GO" id="GO:0016783">
    <property type="term" value="F:sulfurtransferase activity"/>
    <property type="evidence" value="ECO:0007669"/>
    <property type="project" value="InterPro"/>
</dbReference>
<evidence type="ECO:0000256" key="1">
    <source>
        <dbReference type="ARBA" id="ARBA00022490"/>
    </source>
</evidence>
<evidence type="ECO:0000256" key="2">
    <source>
        <dbReference type="ARBA" id="ARBA00023150"/>
    </source>
</evidence>
<comment type="function">
    <text evidence="3">Required for formate dehydrogenase (FDH) activity. Acts as a sulfur carrier protein that transfers sulfur from IscS to the molybdenum cofactor prior to its insertion into FDH.</text>
</comment>
<protein>
    <recommendedName>
        <fullName evidence="3">Sulfur carrier protein FdhD</fullName>
    </recommendedName>
</protein>
<dbReference type="InterPro" id="IPR016193">
    <property type="entry name" value="Cytidine_deaminase-like"/>
</dbReference>